<organism evidence="1 2">
    <name type="scientific">Hyalomma asiaticum</name>
    <name type="common">Tick</name>
    <dbReference type="NCBI Taxonomy" id="266040"/>
    <lineage>
        <taxon>Eukaryota</taxon>
        <taxon>Metazoa</taxon>
        <taxon>Ecdysozoa</taxon>
        <taxon>Arthropoda</taxon>
        <taxon>Chelicerata</taxon>
        <taxon>Arachnida</taxon>
        <taxon>Acari</taxon>
        <taxon>Parasitiformes</taxon>
        <taxon>Ixodida</taxon>
        <taxon>Ixodoidea</taxon>
        <taxon>Ixodidae</taxon>
        <taxon>Hyalomminae</taxon>
        <taxon>Hyalomma</taxon>
    </lineage>
</organism>
<accession>A0ACB7SS97</accession>
<reference evidence="1" key="1">
    <citation type="submission" date="2020-05" db="EMBL/GenBank/DDBJ databases">
        <title>Large-scale comparative analyses of tick genomes elucidate their genetic diversity and vector capacities.</title>
        <authorList>
            <person name="Jia N."/>
            <person name="Wang J."/>
            <person name="Shi W."/>
            <person name="Du L."/>
            <person name="Sun Y."/>
            <person name="Zhan W."/>
            <person name="Jiang J."/>
            <person name="Wang Q."/>
            <person name="Zhang B."/>
            <person name="Ji P."/>
            <person name="Sakyi L.B."/>
            <person name="Cui X."/>
            <person name="Yuan T."/>
            <person name="Jiang B."/>
            <person name="Yang W."/>
            <person name="Lam T.T.-Y."/>
            <person name="Chang Q."/>
            <person name="Ding S."/>
            <person name="Wang X."/>
            <person name="Zhu J."/>
            <person name="Ruan X."/>
            <person name="Zhao L."/>
            <person name="Wei J."/>
            <person name="Que T."/>
            <person name="Du C."/>
            <person name="Cheng J."/>
            <person name="Dai P."/>
            <person name="Han X."/>
            <person name="Huang E."/>
            <person name="Gao Y."/>
            <person name="Liu J."/>
            <person name="Shao H."/>
            <person name="Ye R."/>
            <person name="Li L."/>
            <person name="Wei W."/>
            <person name="Wang X."/>
            <person name="Wang C."/>
            <person name="Yang T."/>
            <person name="Huo Q."/>
            <person name="Li W."/>
            <person name="Guo W."/>
            <person name="Chen H."/>
            <person name="Zhou L."/>
            <person name="Ni X."/>
            <person name="Tian J."/>
            <person name="Zhou Y."/>
            <person name="Sheng Y."/>
            <person name="Liu T."/>
            <person name="Pan Y."/>
            <person name="Xia L."/>
            <person name="Li J."/>
            <person name="Zhao F."/>
            <person name="Cao W."/>
        </authorList>
    </citation>
    <scope>NUCLEOTIDE SEQUENCE</scope>
    <source>
        <strain evidence="1">Hyas-2018</strain>
    </source>
</reference>
<gene>
    <name evidence="1" type="ORF">HPB50_000732</name>
</gene>
<keyword evidence="2" id="KW-1185">Reference proteome</keyword>
<name>A0ACB7SS97_HYAAI</name>
<evidence type="ECO:0000313" key="1">
    <source>
        <dbReference type="EMBL" id="KAH6937470.1"/>
    </source>
</evidence>
<protein>
    <submittedName>
        <fullName evidence="1">Uncharacterized protein</fullName>
    </submittedName>
</protein>
<dbReference type="Proteomes" id="UP000821845">
    <property type="component" value="Chromosome 2"/>
</dbReference>
<evidence type="ECO:0000313" key="2">
    <source>
        <dbReference type="Proteomes" id="UP000821845"/>
    </source>
</evidence>
<proteinExistence type="predicted"/>
<dbReference type="EMBL" id="CM023482">
    <property type="protein sequence ID" value="KAH6937470.1"/>
    <property type="molecule type" value="Genomic_DNA"/>
</dbReference>
<sequence length="146" mass="16728">MRRVSSAPPISRRRSKGGAPKEETPAQQQLCQERGAVLWTPSFSRPAGRPRSRVRWAGWAPGQEQQWPAAVVTCRRSTAHIRVALAHPTRARRQCWQLSFLIVSRRYIYILPRSAPVPREGTERRYIRASPPGPPTPETPSWEMRR</sequence>
<comment type="caution">
    <text evidence="1">The sequence shown here is derived from an EMBL/GenBank/DDBJ whole genome shotgun (WGS) entry which is preliminary data.</text>
</comment>